<dbReference type="SUPFAM" id="SSF50249">
    <property type="entry name" value="Nucleic acid-binding proteins"/>
    <property type="match status" value="1"/>
</dbReference>
<dbReference type="PANTHER" id="PTHR11544">
    <property type="entry name" value="COLD SHOCK DOMAIN CONTAINING PROTEINS"/>
    <property type="match status" value="1"/>
</dbReference>
<evidence type="ECO:0000313" key="3">
    <source>
        <dbReference type="EMBL" id="MFB9378432.1"/>
    </source>
</evidence>
<reference evidence="3 4" key="1">
    <citation type="submission" date="2024-09" db="EMBL/GenBank/DDBJ databases">
        <authorList>
            <person name="Sun Q."/>
            <person name="Mori K."/>
        </authorList>
    </citation>
    <scope>NUCLEOTIDE SEQUENCE [LARGE SCALE GENOMIC DNA]</scope>
    <source>
        <strain evidence="3 4">TISTR 1856</strain>
    </source>
</reference>
<evidence type="ECO:0000256" key="1">
    <source>
        <dbReference type="RuleBase" id="RU000408"/>
    </source>
</evidence>
<dbReference type="InterPro" id="IPR050181">
    <property type="entry name" value="Cold_shock_domain"/>
</dbReference>
<protein>
    <submittedName>
        <fullName evidence="3">Cold-shock protein</fullName>
    </submittedName>
</protein>
<comment type="caution">
    <text evidence="3">The sequence shown here is derived from an EMBL/GenBank/DDBJ whole genome shotgun (WGS) entry which is preliminary data.</text>
</comment>
<keyword evidence="4" id="KW-1185">Reference proteome</keyword>
<dbReference type="InterPro" id="IPR019844">
    <property type="entry name" value="CSD_CS"/>
</dbReference>
<evidence type="ECO:0000313" key="4">
    <source>
        <dbReference type="Proteomes" id="UP001589748"/>
    </source>
</evidence>
<evidence type="ECO:0000259" key="2">
    <source>
        <dbReference type="PROSITE" id="PS51857"/>
    </source>
</evidence>
<proteinExistence type="predicted"/>
<dbReference type="EMBL" id="JBHMDM010000007">
    <property type="protein sequence ID" value="MFB9378432.1"/>
    <property type="molecule type" value="Genomic_DNA"/>
</dbReference>
<accession>A0ABV5LWG6</accession>
<dbReference type="PROSITE" id="PS51857">
    <property type="entry name" value="CSD_2"/>
    <property type="match status" value="1"/>
</dbReference>
<dbReference type="PRINTS" id="PR00050">
    <property type="entry name" value="COLDSHOCK"/>
</dbReference>
<dbReference type="InterPro" id="IPR011129">
    <property type="entry name" value="CSD"/>
</dbReference>
<comment type="subcellular location">
    <subcellularLocation>
        <location evidence="1">Cytoplasm</location>
    </subcellularLocation>
</comment>
<dbReference type="PROSITE" id="PS00352">
    <property type="entry name" value="CSD_1"/>
    <property type="match status" value="1"/>
</dbReference>
<dbReference type="InterPro" id="IPR002059">
    <property type="entry name" value="CSP_DNA-bd"/>
</dbReference>
<organism evidence="3 4">
    <name type="scientific">Kineococcus gynurae</name>
    <dbReference type="NCBI Taxonomy" id="452979"/>
    <lineage>
        <taxon>Bacteria</taxon>
        <taxon>Bacillati</taxon>
        <taxon>Actinomycetota</taxon>
        <taxon>Actinomycetes</taxon>
        <taxon>Kineosporiales</taxon>
        <taxon>Kineosporiaceae</taxon>
        <taxon>Kineococcus</taxon>
    </lineage>
</organism>
<sequence>MPTGKVKWFDTDKGFGFLAAEDGKEVFVHASALPAGTTTLTKGSRVEFGVAQGERGTQALQVRLLDPLPSVARATRKPAEDMTPLVEDLIKLLDGLSGQFRRGRYPDKAAARKVAAVLRAVADDLEA</sequence>
<dbReference type="SMART" id="SM00357">
    <property type="entry name" value="CSP"/>
    <property type="match status" value="1"/>
</dbReference>
<dbReference type="Gene3D" id="2.40.50.140">
    <property type="entry name" value="Nucleic acid-binding proteins"/>
    <property type="match status" value="1"/>
</dbReference>
<gene>
    <name evidence="3" type="ORF">ACFFVI_15805</name>
</gene>
<dbReference type="InterPro" id="IPR012340">
    <property type="entry name" value="NA-bd_OB-fold"/>
</dbReference>
<feature type="domain" description="CSD" evidence="2">
    <location>
        <begin position="1"/>
        <end position="64"/>
    </location>
</feature>
<dbReference type="Pfam" id="PF00313">
    <property type="entry name" value="CSD"/>
    <property type="match status" value="1"/>
</dbReference>
<dbReference type="Proteomes" id="UP001589748">
    <property type="component" value="Unassembled WGS sequence"/>
</dbReference>
<dbReference type="CDD" id="cd04458">
    <property type="entry name" value="CSP_CDS"/>
    <property type="match status" value="1"/>
</dbReference>
<dbReference type="RefSeq" id="WP_380136949.1">
    <property type="nucleotide sequence ID" value="NZ_JBHLUI010000008.1"/>
</dbReference>
<name>A0ABV5LWG6_9ACTN</name>